<proteinExistence type="predicted"/>
<feature type="compositionally biased region" description="Basic and acidic residues" evidence="1">
    <location>
        <begin position="22"/>
        <end position="32"/>
    </location>
</feature>
<feature type="compositionally biased region" description="Polar residues" evidence="1">
    <location>
        <begin position="34"/>
        <end position="46"/>
    </location>
</feature>
<gene>
    <name evidence="2" type="ORF">BU26DRAFT_569427</name>
</gene>
<reference evidence="2" key="1">
    <citation type="journal article" date="2020" name="Stud. Mycol.">
        <title>101 Dothideomycetes genomes: a test case for predicting lifestyles and emergence of pathogens.</title>
        <authorList>
            <person name="Haridas S."/>
            <person name="Albert R."/>
            <person name="Binder M."/>
            <person name="Bloem J."/>
            <person name="Labutti K."/>
            <person name="Salamov A."/>
            <person name="Andreopoulos B."/>
            <person name="Baker S."/>
            <person name="Barry K."/>
            <person name="Bills G."/>
            <person name="Bluhm B."/>
            <person name="Cannon C."/>
            <person name="Castanera R."/>
            <person name="Culley D."/>
            <person name="Daum C."/>
            <person name="Ezra D."/>
            <person name="Gonzalez J."/>
            <person name="Henrissat B."/>
            <person name="Kuo A."/>
            <person name="Liang C."/>
            <person name="Lipzen A."/>
            <person name="Lutzoni F."/>
            <person name="Magnuson J."/>
            <person name="Mondo S."/>
            <person name="Nolan M."/>
            <person name="Ohm R."/>
            <person name="Pangilinan J."/>
            <person name="Park H.-J."/>
            <person name="Ramirez L."/>
            <person name="Alfaro M."/>
            <person name="Sun H."/>
            <person name="Tritt A."/>
            <person name="Yoshinaga Y."/>
            <person name="Zwiers L.-H."/>
            <person name="Turgeon B."/>
            <person name="Goodwin S."/>
            <person name="Spatafora J."/>
            <person name="Crous P."/>
            <person name="Grigoriev I."/>
        </authorList>
    </citation>
    <scope>NUCLEOTIDE SEQUENCE</scope>
    <source>
        <strain evidence="2">CBS 122368</strain>
    </source>
</reference>
<dbReference type="RefSeq" id="XP_033679448.1">
    <property type="nucleotide sequence ID" value="XM_033833889.1"/>
</dbReference>
<keyword evidence="3" id="KW-1185">Reference proteome</keyword>
<feature type="compositionally biased region" description="Basic and acidic residues" evidence="1">
    <location>
        <begin position="79"/>
        <end position="97"/>
    </location>
</feature>
<feature type="compositionally biased region" description="Basic and acidic residues" evidence="1">
    <location>
        <begin position="1"/>
        <end position="10"/>
    </location>
</feature>
<dbReference type="AlphaFoldDB" id="A0A6A6I1S4"/>
<sequence>METKVDRLRDALGGPKSTPKPVLDHDPIDRPLTDVSSGYDSDTSSIADILQFDGAGGSKQEGGDSNDTRRSGMRKKMHNLKEKLSPKKSNKEGNKSDAEDEVDDTSPMRVVSPRATDAVSPESQPRRSFSMRRRSRGSRSASVGNVMAPPSRAQTQEPLGFAPISTQSVVPAATGTPLSSPTRPRHGSAIRTPPLLPQSPSRLTALSSHPVTPDDLDIEGPSTYHTPGSSIGGKEDGN</sequence>
<dbReference type="EMBL" id="ML987203">
    <property type="protein sequence ID" value="KAF2244444.1"/>
    <property type="molecule type" value="Genomic_DNA"/>
</dbReference>
<organism evidence="2 3">
    <name type="scientific">Trematosphaeria pertusa</name>
    <dbReference type="NCBI Taxonomy" id="390896"/>
    <lineage>
        <taxon>Eukaryota</taxon>
        <taxon>Fungi</taxon>
        <taxon>Dikarya</taxon>
        <taxon>Ascomycota</taxon>
        <taxon>Pezizomycotina</taxon>
        <taxon>Dothideomycetes</taxon>
        <taxon>Pleosporomycetidae</taxon>
        <taxon>Pleosporales</taxon>
        <taxon>Massarineae</taxon>
        <taxon>Trematosphaeriaceae</taxon>
        <taxon>Trematosphaeria</taxon>
    </lineage>
</organism>
<dbReference type="Proteomes" id="UP000800094">
    <property type="component" value="Unassembled WGS sequence"/>
</dbReference>
<evidence type="ECO:0000313" key="2">
    <source>
        <dbReference type="EMBL" id="KAF2244444.1"/>
    </source>
</evidence>
<dbReference type="OrthoDB" id="6500128at2759"/>
<name>A0A6A6I1S4_9PLEO</name>
<dbReference type="GeneID" id="54587219"/>
<evidence type="ECO:0000313" key="3">
    <source>
        <dbReference type="Proteomes" id="UP000800094"/>
    </source>
</evidence>
<evidence type="ECO:0000256" key="1">
    <source>
        <dbReference type="SAM" id="MobiDB-lite"/>
    </source>
</evidence>
<feature type="region of interest" description="Disordered" evidence="1">
    <location>
        <begin position="1"/>
        <end position="238"/>
    </location>
</feature>
<protein>
    <submittedName>
        <fullName evidence="2">Uncharacterized protein</fullName>
    </submittedName>
</protein>
<accession>A0A6A6I1S4</accession>
<feature type="compositionally biased region" description="Polar residues" evidence="1">
    <location>
        <begin position="198"/>
        <end position="210"/>
    </location>
</feature>